<comment type="caution">
    <text evidence="1">The sequence shown here is derived from an EMBL/GenBank/DDBJ whole genome shotgun (WGS) entry which is preliminary data.</text>
</comment>
<keyword evidence="2" id="KW-1185">Reference proteome</keyword>
<dbReference type="InterPro" id="IPR016024">
    <property type="entry name" value="ARM-type_fold"/>
</dbReference>
<proteinExistence type="predicted"/>
<dbReference type="AlphaFoldDB" id="A0A8J7Q575"/>
<sequence length="588" mass="67841">MSRKPCDSLIPIFKACFDAAGQHPDNSPVITRHGRLLLEAMDFWLRTDGSLTIRIDPGRVQFNHQVETKPQLKDQAFAWFEDCCRSRHIFEILILRDTSVEDLIQLIALFHRDAYLFANHADAPHWLAEAGVHRIQINPPSVEDSFTVQVPFSMGRGYFPDQDREADFHLPEQTATPAKKAGLVENLFISRDDFDTLRTTMTHLIAQGHMTRVADALTLMRNDLRSLDRDDRELAFSSYQVVVRILVETEQTKALYRIVKAMPFDLRICQEYDLYRIHLVTFTSILQHFVDKSKYRPFLYGLTVLAEQSLRHRDPFKSLLEDHLKSFLTPHLLESMVTKAERDPDLRKRMHILFREHALGIFNTLLTVLFETKERRLRKVILETLHNMGTVIFPDVLNELDQAISENKPWYVKRNLLLLLSPKPPTELVPRLLHLDQHETGKRVLRLVHKCLFRIEDPRAFDRGYDLINRNLDKKEPLLELLPLVGEGGLAEYGPLLIGIAENHDDASIRLAAIATLGHIETRVAQDYLKSILAKTSFFKKRSSSKRRVAAVKALAIHPQHLTYLATFIQDKDEQVRQACHQALSSEN</sequence>
<protein>
    <submittedName>
        <fullName evidence="1">HEAT repeat domain-containing protein</fullName>
    </submittedName>
</protein>
<dbReference type="EMBL" id="JAFREP010000001">
    <property type="protein sequence ID" value="MBO1316849.1"/>
    <property type="molecule type" value="Genomic_DNA"/>
</dbReference>
<dbReference type="SUPFAM" id="SSF48371">
    <property type="entry name" value="ARM repeat"/>
    <property type="match status" value="1"/>
</dbReference>
<dbReference type="Gene3D" id="1.25.10.10">
    <property type="entry name" value="Leucine-rich Repeat Variant"/>
    <property type="match status" value="1"/>
</dbReference>
<evidence type="ECO:0000313" key="1">
    <source>
        <dbReference type="EMBL" id="MBO1316849.1"/>
    </source>
</evidence>
<dbReference type="RefSeq" id="WP_207856086.1">
    <property type="nucleotide sequence ID" value="NZ_JAFREP010000001.1"/>
</dbReference>
<organism evidence="1 2">
    <name type="scientific">Acanthopleuribacter pedis</name>
    <dbReference type="NCBI Taxonomy" id="442870"/>
    <lineage>
        <taxon>Bacteria</taxon>
        <taxon>Pseudomonadati</taxon>
        <taxon>Acidobacteriota</taxon>
        <taxon>Holophagae</taxon>
        <taxon>Acanthopleuribacterales</taxon>
        <taxon>Acanthopleuribacteraceae</taxon>
        <taxon>Acanthopleuribacter</taxon>
    </lineage>
</organism>
<reference evidence="1" key="1">
    <citation type="submission" date="2021-03" db="EMBL/GenBank/DDBJ databases">
        <authorList>
            <person name="Wang G."/>
        </authorList>
    </citation>
    <scope>NUCLEOTIDE SEQUENCE</scope>
    <source>
        <strain evidence="1">KCTC 12899</strain>
    </source>
</reference>
<name>A0A8J7Q575_9BACT</name>
<dbReference type="Proteomes" id="UP000664417">
    <property type="component" value="Unassembled WGS sequence"/>
</dbReference>
<gene>
    <name evidence="1" type="ORF">J3U88_00150</name>
</gene>
<evidence type="ECO:0000313" key="2">
    <source>
        <dbReference type="Proteomes" id="UP000664417"/>
    </source>
</evidence>
<accession>A0A8J7Q575</accession>
<dbReference type="InterPro" id="IPR011989">
    <property type="entry name" value="ARM-like"/>
</dbReference>